<evidence type="ECO:0000313" key="2">
    <source>
        <dbReference type="EMBL" id="AIS02362.1"/>
    </source>
</evidence>
<keyword evidence="3" id="KW-1185">Reference proteome</keyword>
<dbReference type="Pfam" id="PF03995">
    <property type="entry name" value="Inhibitor_I36"/>
    <property type="match status" value="1"/>
</dbReference>
<feature type="chain" id="PRO_5001851803" evidence="1">
    <location>
        <begin position="27"/>
        <end position="144"/>
    </location>
</feature>
<dbReference type="eggNOG" id="ENOG5031WNR">
    <property type="taxonomic scope" value="Bacteria"/>
</dbReference>
<accession>A0A089XK74</accession>
<protein>
    <submittedName>
        <fullName evidence="2">Putative secreted protein</fullName>
    </submittedName>
</protein>
<reference evidence="3" key="1">
    <citation type="journal article" date="2015" name="J. Biotechnol.">
        <title>Complete genome sequence of the actinobacterium Streptomyces glaucescens GLA.O (DSM 40922) consisting of a linear chromosome and one linear plasmid.</title>
        <authorList>
            <person name="Ortseifen V."/>
            <person name="Winkler A."/>
            <person name="Albersmeier A."/>
            <person name="Wendler S."/>
            <person name="Puhler A."/>
            <person name="Kalinowski J."/>
            <person name="Ruckert C."/>
        </authorList>
    </citation>
    <scope>NUCLEOTIDE SEQUENCE [LARGE SCALE GENOMIC DNA]</scope>
    <source>
        <strain evidence="3">DSM 40922 / GLA O</strain>
    </source>
</reference>
<proteinExistence type="predicted"/>
<evidence type="ECO:0000256" key="1">
    <source>
        <dbReference type="SAM" id="SignalP"/>
    </source>
</evidence>
<evidence type="ECO:0000313" key="3">
    <source>
        <dbReference type="Proteomes" id="UP000029482"/>
    </source>
</evidence>
<dbReference type="HOGENOM" id="CLU_1795371_0_0_11"/>
<feature type="signal peptide" evidence="1">
    <location>
        <begin position="1"/>
        <end position="26"/>
    </location>
</feature>
<dbReference type="KEGG" id="sgu:SGLAU_32140"/>
<dbReference type="AlphaFoldDB" id="A0A089XK74"/>
<dbReference type="Gene3D" id="2.60.20.10">
    <property type="entry name" value="Crystallins"/>
    <property type="match status" value="1"/>
</dbReference>
<dbReference type="EMBL" id="CP009438">
    <property type="protein sequence ID" value="AIS02362.1"/>
    <property type="molecule type" value="Genomic_DNA"/>
</dbReference>
<keyword evidence="1" id="KW-0732">Signal</keyword>
<name>A0A089XK74_STRGA</name>
<gene>
    <name evidence="2" type="ORF">SGLAU_32140</name>
</gene>
<organism evidence="2 3">
    <name type="scientific">Streptomyces glaucescens</name>
    <dbReference type="NCBI Taxonomy" id="1907"/>
    <lineage>
        <taxon>Bacteria</taxon>
        <taxon>Bacillati</taxon>
        <taxon>Actinomycetota</taxon>
        <taxon>Actinomycetes</taxon>
        <taxon>Kitasatosporales</taxon>
        <taxon>Streptomycetaceae</taxon>
        <taxon>Streptomyces</taxon>
    </lineage>
</organism>
<sequence length="144" mass="15856">MNGSAVLTAAAGLLALTGGLVAPASAAPLAETYVRQGSGREICPSGYVCLYEHFHLNRDTPDWKVLVTNQDVANLGGTYNMNDRTSSVYNNSSYTVRLYPNYNYWGVPLTVFPGETFDFTNDENQESGWYDDKYSSLKFVSGTR</sequence>
<dbReference type="Proteomes" id="UP000029482">
    <property type="component" value="Chromosome"/>
</dbReference>